<comment type="caution">
    <text evidence="2">The sequence shown here is derived from an EMBL/GenBank/DDBJ whole genome shotgun (WGS) entry which is preliminary data.</text>
</comment>
<proteinExistence type="predicted"/>
<dbReference type="GO" id="GO:0009959">
    <property type="term" value="P:negative gravitropism"/>
    <property type="evidence" value="ECO:0007669"/>
    <property type="project" value="InterPro"/>
</dbReference>
<dbReference type="Pfam" id="PF24994">
    <property type="entry name" value="GIL1_IRKI_C"/>
    <property type="match status" value="1"/>
</dbReference>
<dbReference type="EMBL" id="JABFAA010000004">
    <property type="protein sequence ID" value="MBA0679280.1"/>
    <property type="molecule type" value="Genomic_DNA"/>
</dbReference>
<evidence type="ECO:0000259" key="1">
    <source>
        <dbReference type="Pfam" id="PF24994"/>
    </source>
</evidence>
<dbReference type="GO" id="GO:0009639">
    <property type="term" value="P:response to red or far red light"/>
    <property type="evidence" value="ECO:0007669"/>
    <property type="project" value="InterPro"/>
</dbReference>
<accession>A0A7J8WWN5</accession>
<keyword evidence="3" id="KW-1185">Reference proteome</keyword>
<evidence type="ECO:0000313" key="2">
    <source>
        <dbReference type="EMBL" id="MBA0679280.1"/>
    </source>
</evidence>
<name>A0A7J8WWN5_GOSAI</name>
<dbReference type="InterPro" id="IPR056813">
    <property type="entry name" value="GIL1_IRKI_C"/>
</dbReference>
<dbReference type="InterPro" id="IPR040225">
    <property type="entry name" value="GIL1-like"/>
</dbReference>
<protein>
    <recommendedName>
        <fullName evidence="1">GIL1/IRKI C-terminal domain-containing protein</fullName>
    </recommendedName>
</protein>
<dbReference type="PANTHER" id="PTHR31161">
    <property type="entry name" value="PROTEIN GRAVITROPIC IN THE LIGHT 1"/>
    <property type="match status" value="1"/>
</dbReference>
<organism evidence="2 3">
    <name type="scientific">Gossypium aridum</name>
    <name type="common">American cotton</name>
    <name type="synonym">Erioxylum aridum</name>
    <dbReference type="NCBI Taxonomy" id="34290"/>
    <lineage>
        <taxon>Eukaryota</taxon>
        <taxon>Viridiplantae</taxon>
        <taxon>Streptophyta</taxon>
        <taxon>Embryophyta</taxon>
        <taxon>Tracheophyta</taxon>
        <taxon>Spermatophyta</taxon>
        <taxon>Magnoliopsida</taxon>
        <taxon>eudicotyledons</taxon>
        <taxon>Gunneridae</taxon>
        <taxon>Pentapetalae</taxon>
        <taxon>rosids</taxon>
        <taxon>malvids</taxon>
        <taxon>Malvales</taxon>
        <taxon>Malvaceae</taxon>
        <taxon>Malvoideae</taxon>
        <taxon>Gossypium</taxon>
    </lineage>
</organism>
<evidence type="ECO:0000313" key="3">
    <source>
        <dbReference type="Proteomes" id="UP000593577"/>
    </source>
</evidence>
<sequence length="207" mass="23785">MFRGFDSEGFSLIKNEVLCNGNKGTCSLKQLLEHILSNPMELLSRNQSCEFSRFCEKKYQDLIHPTMESSIFSNLDRNEAVLNSWRSLSEFYESFVCMASSIWTLHKLAFSFEPVVEIFQVERGLDFSMVYMEDVSKRDNLPGETKVKVGFTVVPGFKIGRTVIQSQVYLDQSSRFSSCLDPQESPYCVNTYHILTLLLDFLLSSME</sequence>
<dbReference type="AlphaFoldDB" id="A0A7J8WWN5"/>
<feature type="domain" description="GIL1/IRKI C-terminal" evidence="1">
    <location>
        <begin position="118"/>
        <end position="169"/>
    </location>
</feature>
<gene>
    <name evidence="2" type="ORF">Goari_011059</name>
</gene>
<reference evidence="2 3" key="1">
    <citation type="journal article" date="2019" name="Genome Biol. Evol.">
        <title>Insights into the evolution of the New World diploid cottons (Gossypium, subgenus Houzingenia) based on genome sequencing.</title>
        <authorList>
            <person name="Grover C.E."/>
            <person name="Arick M.A. 2nd"/>
            <person name="Thrash A."/>
            <person name="Conover J.L."/>
            <person name="Sanders W.S."/>
            <person name="Peterson D.G."/>
            <person name="Frelichowski J.E."/>
            <person name="Scheffler J.A."/>
            <person name="Scheffler B.E."/>
            <person name="Wendel J.F."/>
        </authorList>
    </citation>
    <scope>NUCLEOTIDE SEQUENCE [LARGE SCALE GENOMIC DNA]</scope>
    <source>
        <strain evidence="2">185</strain>
        <tissue evidence="2">Leaf</tissue>
    </source>
</reference>
<dbReference type="Proteomes" id="UP000593577">
    <property type="component" value="Unassembled WGS sequence"/>
</dbReference>